<dbReference type="InterPro" id="IPR050791">
    <property type="entry name" value="Aldo-Keto_reductase"/>
</dbReference>
<gene>
    <name evidence="3" type="ORF">G8382_004658</name>
</gene>
<dbReference type="PANTHER" id="PTHR43625">
    <property type="entry name" value="AFLATOXIN B1 ALDEHYDE REDUCTASE"/>
    <property type="match status" value="1"/>
</dbReference>
<name>A0A763YZD1_SALER</name>
<evidence type="ECO:0000313" key="3">
    <source>
        <dbReference type="EMBL" id="HAG4654679.1"/>
    </source>
</evidence>
<dbReference type="GO" id="GO:0016491">
    <property type="term" value="F:oxidoreductase activity"/>
    <property type="evidence" value="ECO:0007669"/>
    <property type="project" value="UniProtKB-KW"/>
</dbReference>
<comment type="caution">
    <text evidence="3">The sequence shown here is derived from an EMBL/GenBank/DDBJ whole genome shotgun (WGS) entry which is preliminary data.</text>
</comment>
<organism evidence="3">
    <name type="scientific">Salmonella enterica</name>
    <name type="common">Salmonella choleraesuis</name>
    <dbReference type="NCBI Taxonomy" id="28901"/>
    <lineage>
        <taxon>Bacteria</taxon>
        <taxon>Pseudomonadati</taxon>
        <taxon>Pseudomonadota</taxon>
        <taxon>Gammaproteobacteria</taxon>
        <taxon>Enterobacterales</taxon>
        <taxon>Enterobacteriaceae</taxon>
        <taxon>Salmonella</taxon>
    </lineage>
</organism>
<dbReference type="Gene3D" id="3.20.20.100">
    <property type="entry name" value="NADP-dependent oxidoreductase domain"/>
    <property type="match status" value="1"/>
</dbReference>
<dbReference type="GO" id="GO:0005737">
    <property type="term" value="C:cytoplasm"/>
    <property type="evidence" value="ECO:0007669"/>
    <property type="project" value="TreeGrafter"/>
</dbReference>
<evidence type="ECO:0000259" key="2">
    <source>
        <dbReference type="Pfam" id="PF00248"/>
    </source>
</evidence>
<sequence>MKQRILGNIKVSSVGYGCMGLSHGYGSQPERSTSVQLLNHAFEQGCTHFDTAESYGDGHNESLVGEALRAVRPQIVIATKFRIESPRII</sequence>
<dbReference type="Pfam" id="PF00248">
    <property type="entry name" value="Aldo_ket_red"/>
    <property type="match status" value="1"/>
</dbReference>
<dbReference type="InterPro" id="IPR023210">
    <property type="entry name" value="NADP_OxRdtase_dom"/>
</dbReference>
<evidence type="ECO:0000256" key="1">
    <source>
        <dbReference type="ARBA" id="ARBA00023002"/>
    </source>
</evidence>
<dbReference type="InterPro" id="IPR036812">
    <property type="entry name" value="NAD(P)_OxRdtase_dom_sf"/>
</dbReference>
<proteinExistence type="predicted"/>
<reference evidence="3" key="2">
    <citation type="submission" date="2020-02" db="EMBL/GenBank/DDBJ databases">
        <authorList>
            <consortium name="NCBI Pathogen Detection Project"/>
        </authorList>
    </citation>
    <scope>NUCLEOTIDE SEQUENCE</scope>
    <source>
        <strain evidence="3">MA.BM_SE06/8</strain>
    </source>
</reference>
<dbReference type="AlphaFoldDB" id="A0A763YZD1"/>
<reference evidence="3" key="1">
    <citation type="journal article" date="2018" name="Genome Biol.">
        <title>SKESA: strategic k-mer extension for scrupulous assemblies.</title>
        <authorList>
            <person name="Souvorov A."/>
            <person name="Agarwala R."/>
            <person name="Lipman D.J."/>
        </authorList>
    </citation>
    <scope>NUCLEOTIDE SEQUENCE</scope>
    <source>
        <strain evidence="3">MA.BM_SE06/8</strain>
    </source>
</reference>
<accession>A0A763YZD1</accession>
<dbReference type="PANTHER" id="PTHR43625:SF40">
    <property type="entry name" value="ALDO-KETO REDUCTASE YAKC [NADP(+)]"/>
    <property type="match status" value="1"/>
</dbReference>
<feature type="domain" description="NADP-dependent oxidoreductase" evidence="2">
    <location>
        <begin position="14"/>
        <end position="81"/>
    </location>
</feature>
<dbReference type="SUPFAM" id="SSF51430">
    <property type="entry name" value="NAD(P)-linked oxidoreductase"/>
    <property type="match status" value="1"/>
</dbReference>
<keyword evidence="1" id="KW-0560">Oxidoreductase</keyword>
<protein>
    <submittedName>
        <fullName evidence="3">Aldo/keto reductase</fullName>
    </submittedName>
</protein>
<dbReference type="EMBL" id="DAAYKZ010000036">
    <property type="protein sequence ID" value="HAG4654679.1"/>
    <property type="molecule type" value="Genomic_DNA"/>
</dbReference>